<dbReference type="Proteomes" id="UP000289600">
    <property type="component" value="Segment"/>
</dbReference>
<dbReference type="PANTHER" id="PTHR24141:SF1">
    <property type="entry name" value="2-5A-DEPENDENT RIBONUCLEASE"/>
    <property type="match status" value="1"/>
</dbReference>
<keyword evidence="4" id="KW-1185">Reference proteome</keyword>
<evidence type="ECO:0000313" key="4">
    <source>
        <dbReference type="Proteomes" id="UP000289600"/>
    </source>
</evidence>
<protein>
    <submittedName>
        <fullName evidence="3">Ankyrin repeat protein</fullName>
    </submittedName>
</protein>
<sequence>MAKVIKKHPINKNNDKNKLIRLIISQKRNPDGYQKIKDYLQNNKDEINYVNKMGWSPLIIACTFGFSNIEIIKLLLEFGADINIKNKNGDTVLMTSLMLKPNNLKYNNIEVIKILIEAGADINMRNNQDWTALMLACRCSNINNNIEIVKLLLKAGADINIKNKFTLTALELACKFSNSASNIETIKLLLEAGANINSRINALILSAYYNNSNSNIEIVKLLLESGVDINSQNNTGETALITASCSGSDNIETIKLLLELGVNPNIQDKKGRTALMYVCQNRIINNFDTIKLLLHHNAKLDIKDELNKSALYYASTNVENDMESLLLLLNYSSESDYICGDDENIFSGLKNKYFKQCLKIVNEIAHQKLNMKFIHKQIKHISNKFLYNPNSIRSRLIILKLNLENNPIEKCITLENLELFDYLGIYDLDYLEIKLYDALKYLD</sequence>
<evidence type="ECO:0000313" key="3">
    <source>
        <dbReference type="EMBL" id="AVL95151.1"/>
    </source>
</evidence>
<gene>
    <name evidence="3" type="ORF">mc_764</name>
</gene>
<dbReference type="PRINTS" id="PR01415">
    <property type="entry name" value="ANKYRIN"/>
</dbReference>
<evidence type="ECO:0000256" key="2">
    <source>
        <dbReference type="ARBA" id="ARBA00023043"/>
    </source>
</evidence>
<keyword evidence="2" id="KW-0040">ANK repeat</keyword>
<dbReference type="PROSITE" id="PS50297">
    <property type="entry name" value="ANK_REP_REGION"/>
    <property type="match status" value="3"/>
</dbReference>
<dbReference type="Pfam" id="PF12796">
    <property type="entry name" value="Ank_2"/>
    <property type="match status" value="2"/>
</dbReference>
<dbReference type="Pfam" id="PF00023">
    <property type="entry name" value="Ank"/>
    <property type="match status" value="1"/>
</dbReference>
<dbReference type="PROSITE" id="PS50088">
    <property type="entry name" value="ANK_REPEAT"/>
    <property type="match status" value="6"/>
</dbReference>
<dbReference type="GO" id="GO:0004540">
    <property type="term" value="F:RNA nuclease activity"/>
    <property type="evidence" value="ECO:0007669"/>
    <property type="project" value="TreeGrafter"/>
</dbReference>
<dbReference type="SUPFAM" id="SSF48403">
    <property type="entry name" value="Ankyrin repeat"/>
    <property type="match status" value="1"/>
</dbReference>
<dbReference type="GO" id="GO:0003723">
    <property type="term" value="F:RNA binding"/>
    <property type="evidence" value="ECO:0007669"/>
    <property type="project" value="TreeGrafter"/>
</dbReference>
<evidence type="ECO:0000256" key="1">
    <source>
        <dbReference type="ARBA" id="ARBA00022737"/>
    </source>
</evidence>
<dbReference type="InterPro" id="IPR036770">
    <property type="entry name" value="Ankyrin_rpt-contain_sf"/>
</dbReference>
<dbReference type="GO" id="GO:0006396">
    <property type="term" value="P:RNA processing"/>
    <property type="evidence" value="ECO:0007669"/>
    <property type="project" value="TreeGrafter"/>
</dbReference>
<dbReference type="EMBL" id="MG807320">
    <property type="protein sequence ID" value="AVL95151.1"/>
    <property type="molecule type" value="Genomic_DNA"/>
</dbReference>
<organism evidence="3 4">
    <name type="scientific">Moumouvirus australiensis</name>
    <dbReference type="NCBI Taxonomy" id="2109587"/>
    <lineage>
        <taxon>Viruses</taxon>
        <taxon>Varidnaviria</taxon>
        <taxon>Bamfordvirae</taxon>
        <taxon>Nucleocytoviricota</taxon>
        <taxon>Megaviricetes</taxon>
        <taxon>Imitervirales</taxon>
        <taxon>Mimiviridae</taxon>
        <taxon>Megamimivirinae</taxon>
        <taxon>Moumouvirus</taxon>
        <taxon>Moumouvirus australiense</taxon>
    </lineage>
</organism>
<dbReference type="InterPro" id="IPR002110">
    <property type="entry name" value="Ankyrin_rpt"/>
</dbReference>
<dbReference type="PANTHER" id="PTHR24141">
    <property type="entry name" value="2-5A-DEPENDENT RIBONUCLEASE"/>
    <property type="match status" value="1"/>
</dbReference>
<dbReference type="SMART" id="SM00248">
    <property type="entry name" value="ANK"/>
    <property type="match status" value="8"/>
</dbReference>
<dbReference type="Gene3D" id="1.25.40.20">
    <property type="entry name" value="Ankyrin repeat-containing domain"/>
    <property type="match status" value="3"/>
</dbReference>
<reference evidence="4" key="1">
    <citation type="submission" date="2018-01" db="EMBL/GenBank/DDBJ databases">
        <title>Testimony of 'menage a trois' revealed by the proteome of Megavirus virophage.</title>
        <authorList>
            <person name="Jeudy S."/>
            <person name="Bertaux L."/>
            <person name="Alempic J.-M."/>
            <person name="Lartigue A."/>
            <person name="Legendre M."/>
            <person name="Philippe N."/>
            <person name="Beucher L."/>
            <person name="Biondi E."/>
            <person name="Juul S."/>
            <person name="Turner D."/>
            <person name="Coute Y."/>
            <person name="Claverie J.-M."/>
            <person name="Abergel C."/>
        </authorList>
    </citation>
    <scope>NUCLEOTIDE SEQUENCE [LARGE SCALE GENOMIC DNA]</scope>
</reference>
<accession>A0A2P1EMP7</accession>
<keyword evidence="1" id="KW-0677">Repeat</keyword>
<proteinExistence type="predicted"/>
<name>A0A2P1EMP7_9VIRU</name>